<evidence type="ECO:0000313" key="2">
    <source>
        <dbReference type="Proteomes" id="UP000276133"/>
    </source>
</evidence>
<organism evidence="1 2">
    <name type="scientific">Brachionus plicatilis</name>
    <name type="common">Marine rotifer</name>
    <name type="synonym">Brachionus muelleri</name>
    <dbReference type="NCBI Taxonomy" id="10195"/>
    <lineage>
        <taxon>Eukaryota</taxon>
        <taxon>Metazoa</taxon>
        <taxon>Spiralia</taxon>
        <taxon>Gnathifera</taxon>
        <taxon>Rotifera</taxon>
        <taxon>Eurotatoria</taxon>
        <taxon>Monogononta</taxon>
        <taxon>Pseudotrocha</taxon>
        <taxon>Ploima</taxon>
        <taxon>Brachionidae</taxon>
        <taxon>Brachionus</taxon>
    </lineage>
</organism>
<sequence length="234" mass="26544">MDQLFIDENGVVSLQIKEDIDLDLATSFYINTSNNRKLEVKYPNLENIDSEFLKGNNFLKRVEFKVKPKRVKNETNLCQHLLGIYPNVAFDPIKKVNKIVIQGFVPDEKLSYQEQIKIGDLILSVNDVEVSYENIETLLSSIRQAQSITIAALGPITYTNLDTHHIVLNNDYTDLVNKIQNNMTKAASKSTSVVQGDRVKAVNDSITSDDLFFYAMILSLDQSALKRKPESKEK</sequence>
<proteinExistence type="predicted"/>
<evidence type="ECO:0008006" key="3">
    <source>
        <dbReference type="Google" id="ProtNLM"/>
    </source>
</evidence>
<name>A0A3M7PX64_BRAPC</name>
<keyword evidence="2" id="KW-1185">Reference proteome</keyword>
<dbReference type="GO" id="GO:0005929">
    <property type="term" value="C:cilium"/>
    <property type="evidence" value="ECO:0007669"/>
    <property type="project" value="TreeGrafter"/>
</dbReference>
<dbReference type="SUPFAM" id="SSF50156">
    <property type="entry name" value="PDZ domain-like"/>
    <property type="match status" value="1"/>
</dbReference>
<protein>
    <recommendedName>
        <fullName evidence="3">PDZ domain-containing protein</fullName>
    </recommendedName>
</protein>
<dbReference type="InterPro" id="IPR036034">
    <property type="entry name" value="PDZ_sf"/>
</dbReference>
<dbReference type="OrthoDB" id="10038586at2759"/>
<dbReference type="PANTHER" id="PTHR21082">
    <property type="entry name" value="PROTEIN INTURNED"/>
    <property type="match status" value="1"/>
</dbReference>
<dbReference type="GO" id="GO:0007399">
    <property type="term" value="P:nervous system development"/>
    <property type="evidence" value="ECO:0007669"/>
    <property type="project" value="TreeGrafter"/>
</dbReference>
<dbReference type="AlphaFoldDB" id="A0A3M7PX64"/>
<accession>A0A3M7PX64</accession>
<evidence type="ECO:0000313" key="1">
    <source>
        <dbReference type="EMBL" id="RNA03707.1"/>
    </source>
</evidence>
<dbReference type="InterPro" id="IPR039151">
    <property type="entry name" value="INTU"/>
</dbReference>
<feature type="non-terminal residue" evidence="1">
    <location>
        <position position="234"/>
    </location>
</feature>
<dbReference type="GO" id="GO:0060271">
    <property type="term" value="P:cilium assembly"/>
    <property type="evidence" value="ECO:0007669"/>
    <property type="project" value="InterPro"/>
</dbReference>
<dbReference type="Proteomes" id="UP000276133">
    <property type="component" value="Unassembled WGS sequence"/>
</dbReference>
<dbReference type="GO" id="GO:0005737">
    <property type="term" value="C:cytoplasm"/>
    <property type="evidence" value="ECO:0007669"/>
    <property type="project" value="TreeGrafter"/>
</dbReference>
<gene>
    <name evidence="1" type="ORF">BpHYR1_028264</name>
</gene>
<dbReference type="EMBL" id="REGN01008387">
    <property type="protein sequence ID" value="RNA03707.1"/>
    <property type="molecule type" value="Genomic_DNA"/>
</dbReference>
<comment type="caution">
    <text evidence="1">The sequence shown here is derived from an EMBL/GenBank/DDBJ whole genome shotgun (WGS) entry which is preliminary data.</text>
</comment>
<reference evidence="1 2" key="1">
    <citation type="journal article" date="2018" name="Sci. Rep.">
        <title>Genomic signatures of local adaptation to the degree of environmental predictability in rotifers.</title>
        <authorList>
            <person name="Franch-Gras L."/>
            <person name="Hahn C."/>
            <person name="Garcia-Roger E.M."/>
            <person name="Carmona M.J."/>
            <person name="Serra M."/>
            <person name="Gomez A."/>
        </authorList>
    </citation>
    <scope>NUCLEOTIDE SEQUENCE [LARGE SCALE GENOMIC DNA]</scope>
    <source>
        <strain evidence="1">HYR1</strain>
    </source>
</reference>
<dbReference type="PANTHER" id="PTHR21082:SF4">
    <property type="entry name" value="PROTEIN INTURNED"/>
    <property type="match status" value="1"/>
</dbReference>
<dbReference type="GO" id="GO:0001736">
    <property type="term" value="P:establishment of planar polarity"/>
    <property type="evidence" value="ECO:0007669"/>
    <property type="project" value="InterPro"/>
</dbReference>